<proteinExistence type="predicted"/>
<protein>
    <submittedName>
        <fullName evidence="1">Uncharacterized protein</fullName>
    </submittedName>
</protein>
<keyword evidence="2" id="KW-1185">Reference proteome</keyword>
<sequence length="138" mass="15559">MSMIEEEVKAQVVITEVLEEKKKFEDMDGKDGVAGEVEKRQGVRKKVVKPSVGAAASNKLKMAQLVTAKRVVAKQAFVMVITLSRGRIRCMLCAVYCREYEQKHYYGMPTNGDKELPFNLFYGMSLGQLMGGKFGRYH</sequence>
<evidence type="ECO:0000313" key="1">
    <source>
        <dbReference type="EMBL" id="KAH0855367.1"/>
    </source>
</evidence>
<name>A0ABQ7XHI9_BRANA</name>
<gene>
    <name evidence="1" type="ORF">HID58_007882</name>
</gene>
<organism evidence="1 2">
    <name type="scientific">Brassica napus</name>
    <name type="common">Rape</name>
    <dbReference type="NCBI Taxonomy" id="3708"/>
    <lineage>
        <taxon>Eukaryota</taxon>
        <taxon>Viridiplantae</taxon>
        <taxon>Streptophyta</taxon>
        <taxon>Embryophyta</taxon>
        <taxon>Tracheophyta</taxon>
        <taxon>Spermatophyta</taxon>
        <taxon>Magnoliopsida</taxon>
        <taxon>eudicotyledons</taxon>
        <taxon>Gunneridae</taxon>
        <taxon>Pentapetalae</taxon>
        <taxon>rosids</taxon>
        <taxon>malvids</taxon>
        <taxon>Brassicales</taxon>
        <taxon>Brassicaceae</taxon>
        <taxon>Brassiceae</taxon>
        <taxon>Brassica</taxon>
    </lineage>
</organism>
<accession>A0ABQ7XHI9</accession>
<comment type="caution">
    <text evidence="1">The sequence shown here is derived from an EMBL/GenBank/DDBJ whole genome shotgun (WGS) entry which is preliminary data.</text>
</comment>
<dbReference type="Proteomes" id="UP000824890">
    <property type="component" value="Unassembled WGS sequence"/>
</dbReference>
<dbReference type="EMBL" id="JAGKQM010000092">
    <property type="protein sequence ID" value="KAH0855367.1"/>
    <property type="molecule type" value="Genomic_DNA"/>
</dbReference>
<evidence type="ECO:0000313" key="2">
    <source>
        <dbReference type="Proteomes" id="UP000824890"/>
    </source>
</evidence>
<reference evidence="1 2" key="1">
    <citation type="submission" date="2021-05" db="EMBL/GenBank/DDBJ databases">
        <title>Genome Assembly of Synthetic Allotetraploid Brassica napus Reveals Homoeologous Exchanges between Subgenomes.</title>
        <authorList>
            <person name="Davis J.T."/>
        </authorList>
    </citation>
    <scope>NUCLEOTIDE SEQUENCE [LARGE SCALE GENOMIC DNA]</scope>
    <source>
        <strain evidence="2">cv. Da-Ae</strain>
        <tissue evidence="1">Seedling</tissue>
    </source>
</reference>